<dbReference type="SMART" id="SM00453">
    <property type="entry name" value="WSN"/>
    <property type="match status" value="1"/>
</dbReference>
<evidence type="ECO:0000313" key="2">
    <source>
        <dbReference type="EMBL" id="PIC48136.1"/>
    </source>
</evidence>
<dbReference type="Proteomes" id="UP000230233">
    <property type="component" value="Chromosome II"/>
</dbReference>
<proteinExistence type="predicted"/>
<keyword evidence="3" id="KW-1185">Reference proteome</keyword>
<sequence length="504" mass="57454">MFSGIEQIMDRHLPLGRVFNALYLEMELDDKKIDGLDIVASMYNLKDRKSLEKLVSLKVDGLAEQLKTLDRAVKSVPEGIGQIADVDSIIEKYKMVQGINQTVRETMLKATIVEKVPVLKKPTASLDSFTNLKENLARKALTLLKDLKTTQDTITFDEFSNSIDDIKRFSMLPFLLKELEVLSENPLDHLVTGVRTAIEIQDKTVLFEELKKHLFETRTELTKLQPLISENLTFGRVEEILKTIGTVFKPYAELVKTISISAAFMSNHDLSSFKDDVSNNWIKSVLNEGRDLKDILSSLNEFKKTANTFNQHRNLLRTAWRAGISSSISRGVEFVSGLNNHTSLLHEFRIDLFLNCLNVSTAENKPQIEELVDLSKSLITLKLSVSSLKMITTKVDFSVIATKLDRLWQNLEDSSDDGSSSDWLDGREYHDIEKLLQELASTLDEMKQSDTLIEFVQSIETEGVKIKKAQEWIAGFQFIHPECDFMFKLDFNRFASFFEISTRF</sequence>
<evidence type="ECO:0000313" key="3">
    <source>
        <dbReference type="Proteomes" id="UP000230233"/>
    </source>
</evidence>
<dbReference type="AlphaFoldDB" id="A0A2G5V9D8"/>
<dbReference type="EMBL" id="PDUG01000002">
    <property type="protein sequence ID" value="PIC48136.1"/>
    <property type="molecule type" value="Genomic_DNA"/>
</dbReference>
<gene>
    <name evidence="2" type="primary">Cnig_chr_II.g7230</name>
    <name evidence="2" type="ORF">B9Z55_007230</name>
</gene>
<evidence type="ECO:0000259" key="1">
    <source>
        <dbReference type="SMART" id="SM00453"/>
    </source>
</evidence>
<reference evidence="3" key="1">
    <citation type="submission" date="2017-10" db="EMBL/GenBank/DDBJ databases">
        <title>Rapid genome shrinkage in a self-fertile nematode reveals novel sperm competition proteins.</title>
        <authorList>
            <person name="Yin D."/>
            <person name="Schwarz E.M."/>
            <person name="Thomas C.G."/>
            <person name="Felde R.L."/>
            <person name="Korf I.F."/>
            <person name="Cutter A.D."/>
            <person name="Schartner C.M."/>
            <person name="Ralston E.J."/>
            <person name="Meyer B.J."/>
            <person name="Haag E.S."/>
        </authorList>
    </citation>
    <scope>NUCLEOTIDE SEQUENCE [LARGE SCALE GENOMIC DNA]</scope>
    <source>
        <strain evidence="3">JU1422</strain>
    </source>
</reference>
<feature type="domain" description="Domain of unknown function WSN" evidence="1">
    <location>
        <begin position="3"/>
        <end position="72"/>
    </location>
</feature>
<organism evidence="2 3">
    <name type="scientific">Caenorhabditis nigoni</name>
    <dbReference type="NCBI Taxonomy" id="1611254"/>
    <lineage>
        <taxon>Eukaryota</taxon>
        <taxon>Metazoa</taxon>
        <taxon>Ecdysozoa</taxon>
        <taxon>Nematoda</taxon>
        <taxon>Chromadorea</taxon>
        <taxon>Rhabditida</taxon>
        <taxon>Rhabditina</taxon>
        <taxon>Rhabditomorpha</taxon>
        <taxon>Rhabditoidea</taxon>
        <taxon>Rhabditidae</taxon>
        <taxon>Peloderinae</taxon>
        <taxon>Caenorhabditis</taxon>
    </lineage>
</organism>
<accession>A0A2G5V9D8</accession>
<protein>
    <recommendedName>
        <fullName evidence="1">Domain of unknown function WSN domain-containing protein</fullName>
    </recommendedName>
</protein>
<comment type="caution">
    <text evidence="2">The sequence shown here is derived from an EMBL/GenBank/DDBJ whole genome shotgun (WGS) entry which is preliminary data.</text>
</comment>
<dbReference type="InterPro" id="IPR003125">
    <property type="entry name" value="WSN"/>
</dbReference>
<name>A0A2G5V9D8_9PELO</name>
<dbReference type="Pfam" id="PF02206">
    <property type="entry name" value="WSN"/>
    <property type="match status" value="1"/>
</dbReference>